<keyword evidence="4" id="KW-0408">Iron</keyword>
<dbReference type="RefSeq" id="WP_088871215.1">
    <property type="nucleotide sequence ID" value="NZ_CP022110.1"/>
</dbReference>
<comment type="similarity">
    <text evidence="5">Belongs to the truncated hemoglobin family. Group II subfamily.</text>
</comment>
<dbReference type="GO" id="GO:0020037">
    <property type="term" value="F:heme binding"/>
    <property type="evidence" value="ECO:0007669"/>
    <property type="project" value="InterPro"/>
</dbReference>
<keyword evidence="2" id="KW-0349">Heme</keyword>
<dbReference type="CDD" id="cd14773">
    <property type="entry name" value="TrHb2_PhHbO-like_O"/>
    <property type="match status" value="1"/>
</dbReference>
<dbReference type="EMBL" id="CP022110">
    <property type="protein sequence ID" value="ASG20342.1"/>
    <property type="molecule type" value="Genomic_DNA"/>
</dbReference>
<reference evidence="6 7" key="1">
    <citation type="submission" date="2017-06" db="EMBL/GenBank/DDBJ databases">
        <title>Complete genome sequence of Nitrospirillum amazonense strain CBAmC, an endophytic nitrogen-fixing and plant growth-promoting bacterium, isolated from sugarcane.</title>
        <authorList>
            <person name="Schwab S."/>
            <person name="dos Santos Teixeira K.R."/>
            <person name="Simoes Araujo J.L."/>
            <person name="Soares Vidal M."/>
            <person name="Borges de Freitas H.R."/>
            <person name="Rivello Crivelaro A.L."/>
            <person name="Bueno de Camargo Nunes A."/>
            <person name="dos Santos C.M."/>
            <person name="Palmeira da Silva Rosa D."/>
            <person name="da Silva Padilha D."/>
            <person name="da Silva E."/>
            <person name="Araujo Terra L."/>
            <person name="Soares Mendes V."/>
            <person name="Farinelli L."/>
            <person name="Magalhaes Cruz L."/>
            <person name="Baldani J.I."/>
        </authorList>
    </citation>
    <scope>NUCLEOTIDE SEQUENCE [LARGE SCALE GENOMIC DNA]</scope>
    <source>
        <strain evidence="6 7">CBAmC</strain>
    </source>
</reference>
<dbReference type="AlphaFoldDB" id="A0A248JNM8"/>
<dbReference type="PANTHER" id="PTHR47366:SF1">
    <property type="entry name" value="TWO-ON-TWO HEMOGLOBIN-3"/>
    <property type="match status" value="1"/>
</dbReference>
<dbReference type="InterPro" id="IPR012292">
    <property type="entry name" value="Globin/Proto"/>
</dbReference>
<evidence type="ECO:0000256" key="4">
    <source>
        <dbReference type="ARBA" id="ARBA00023004"/>
    </source>
</evidence>
<dbReference type="InterPro" id="IPR044203">
    <property type="entry name" value="GlbO/GLB3-like"/>
</dbReference>
<keyword evidence="1" id="KW-0813">Transport</keyword>
<proteinExistence type="inferred from homology"/>
<accession>A0A248JNM8</accession>
<sequence length="134" mass="14927">MITEAVSQRAIFEAIGGQAAVDRLVEAFYHQMDTLPEVRGLRAMHAPDLTETKRVLKLYLAQWMGGPADYSAERGHPRLRARHLGFTVGVAERDAWLLCMSRALMTTVPDADLRGAILQALTPLADWMRNQPGQ</sequence>
<evidence type="ECO:0000313" key="6">
    <source>
        <dbReference type="EMBL" id="ASG20342.1"/>
    </source>
</evidence>
<dbReference type="InterPro" id="IPR009050">
    <property type="entry name" value="Globin-like_sf"/>
</dbReference>
<evidence type="ECO:0000256" key="5">
    <source>
        <dbReference type="ARBA" id="ARBA00034496"/>
    </source>
</evidence>
<protein>
    <submittedName>
        <fullName evidence="6">Globin</fullName>
    </submittedName>
</protein>
<dbReference type="InterPro" id="IPR001486">
    <property type="entry name" value="Hemoglobin_trunc"/>
</dbReference>
<evidence type="ECO:0000256" key="3">
    <source>
        <dbReference type="ARBA" id="ARBA00022723"/>
    </source>
</evidence>
<gene>
    <name evidence="6" type="ORF">Y958_05535</name>
</gene>
<dbReference type="GO" id="GO:0005344">
    <property type="term" value="F:oxygen carrier activity"/>
    <property type="evidence" value="ECO:0007669"/>
    <property type="project" value="InterPro"/>
</dbReference>
<dbReference type="Pfam" id="PF01152">
    <property type="entry name" value="Bac_globin"/>
    <property type="match status" value="1"/>
</dbReference>
<evidence type="ECO:0000256" key="1">
    <source>
        <dbReference type="ARBA" id="ARBA00022448"/>
    </source>
</evidence>
<keyword evidence="3" id="KW-0479">Metal-binding</keyword>
<dbReference type="GO" id="GO:0046872">
    <property type="term" value="F:metal ion binding"/>
    <property type="evidence" value="ECO:0007669"/>
    <property type="project" value="UniProtKB-KW"/>
</dbReference>
<dbReference type="Gene3D" id="1.10.490.10">
    <property type="entry name" value="Globins"/>
    <property type="match status" value="1"/>
</dbReference>
<dbReference type="PANTHER" id="PTHR47366">
    <property type="entry name" value="TWO-ON-TWO HEMOGLOBIN-3"/>
    <property type="match status" value="1"/>
</dbReference>
<dbReference type="SUPFAM" id="SSF46458">
    <property type="entry name" value="Globin-like"/>
    <property type="match status" value="1"/>
</dbReference>
<keyword evidence="7" id="KW-1185">Reference proteome</keyword>
<evidence type="ECO:0000313" key="7">
    <source>
        <dbReference type="Proteomes" id="UP000197153"/>
    </source>
</evidence>
<organism evidence="6 7">
    <name type="scientific">Nitrospirillum viridazoti CBAmc</name>
    <dbReference type="NCBI Taxonomy" id="1441467"/>
    <lineage>
        <taxon>Bacteria</taxon>
        <taxon>Pseudomonadati</taxon>
        <taxon>Pseudomonadota</taxon>
        <taxon>Alphaproteobacteria</taxon>
        <taxon>Rhodospirillales</taxon>
        <taxon>Azospirillaceae</taxon>
        <taxon>Nitrospirillum</taxon>
        <taxon>Nitrospirillum viridazoti</taxon>
    </lineage>
</organism>
<dbReference type="Proteomes" id="UP000197153">
    <property type="component" value="Chromosome 1"/>
</dbReference>
<dbReference type="KEGG" id="nao:Y958_05535"/>
<dbReference type="GO" id="GO:0019825">
    <property type="term" value="F:oxygen binding"/>
    <property type="evidence" value="ECO:0007669"/>
    <property type="project" value="InterPro"/>
</dbReference>
<name>A0A248JNM8_9PROT</name>
<evidence type="ECO:0000256" key="2">
    <source>
        <dbReference type="ARBA" id="ARBA00022617"/>
    </source>
</evidence>